<organism evidence="1 2">
    <name type="scientific">Methylotenera versatilis (strain 301)</name>
    <dbReference type="NCBI Taxonomy" id="666681"/>
    <lineage>
        <taxon>Bacteria</taxon>
        <taxon>Pseudomonadati</taxon>
        <taxon>Pseudomonadota</taxon>
        <taxon>Betaproteobacteria</taxon>
        <taxon>Nitrosomonadales</taxon>
        <taxon>Methylophilaceae</taxon>
        <taxon>Methylotenera</taxon>
    </lineage>
</organism>
<dbReference type="STRING" id="666681.M301_0889"/>
<reference evidence="2" key="1">
    <citation type="submission" date="2010-05" db="EMBL/GenBank/DDBJ databases">
        <title>Complete sequence of Methylotenera sp. 301.</title>
        <authorList>
            <person name="Lucas S."/>
            <person name="Copeland A."/>
            <person name="Lapidus A."/>
            <person name="Cheng J.-F."/>
            <person name="Bruce D."/>
            <person name="Goodwin L."/>
            <person name="Pitluck S."/>
            <person name="Clum A."/>
            <person name="Land M."/>
            <person name="Hauser L."/>
            <person name="Kyrpides N."/>
            <person name="Ivanova N."/>
            <person name="Chistoservova L."/>
            <person name="Kalyuzhnaya M."/>
            <person name="Woyke T."/>
        </authorList>
    </citation>
    <scope>NUCLEOTIDE SEQUENCE [LARGE SCALE GENOMIC DNA]</scope>
    <source>
        <strain evidence="2">301</strain>
    </source>
</reference>
<evidence type="ECO:0000313" key="1">
    <source>
        <dbReference type="EMBL" id="ADI29273.1"/>
    </source>
</evidence>
<proteinExistence type="predicted"/>
<dbReference type="HOGENOM" id="CLU_1287618_0_0_4"/>
<evidence type="ECO:0000313" key="2">
    <source>
        <dbReference type="Proteomes" id="UP000000383"/>
    </source>
</evidence>
<name>D7DPQ2_METV0</name>
<gene>
    <name evidence="1" type="ordered locus">M301_0889</name>
</gene>
<dbReference type="PROSITE" id="PS51257">
    <property type="entry name" value="PROKAR_LIPOPROTEIN"/>
    <property type="match status" value="1"/>
</dbReference>
<dbReference type="EMBL" id="CP002056">
    <property type="protein sequence ID" value="ADI29273.1"/>
    <property type="molecule type" value="Genomic_DNA"/>
</dbReference>
<protein>
    <recommendedName>
        <fullName evidence="3">Lipoprotein</fullName>
    </recommendedName>
</protein>
<dbReference type="Proteomes" id="UP000000383">
    <property type="component" value="Chromosome"/>
</dbReference>
<reference evidence="1 2" key="2">
    <citation type="journal article" date="2011" name="J. Bacteriol.">
        <title>Genomes of three methylotrophs from a single niche uncover genetic and metabolic divergence of Methylophilaceae.</title>
        <authorList>
            <person name="Lapidus A."/>
            <person name="Clum A."/>
            <person name="Labutti K."/>
            <person name="Kaluzhnaya M.G."/>
            <person name="Lim S."/>
            <person name="Beck D.A."/>
            <person name="Glavina Del Rio T."/>
            <person name="Nolan M."/>
            <person name="Mavromatis K."/>
            <person name="Huntemann M."/>
            <person name="Lucas S."/>
            <person name="Lidstrom M.E."/>
            <person name="Ivanova N."/>
            <person name="Chistoserdova L."/>
        </authorList>
    </citation>
    <scope>NUCLEOTIDE SEQUENCE [LARGE SCALE GENOMIC DNA]</scope>
    <source>
        <strain evidence="1 2">301</strain>
    </source>
</reference>
<dbReference type="AlphaFoldDB" id="D7DPQ2"/>
<keyword evidence="2" id="KW-1185">Reference proteome</keyword>
<dbReference type="KEGG" id="meh:M301_0889"/>
<dbReference type="eggNOG" id="ENOG5030XP5">
    <property type="taxonomic scope" value="Bacteria"/>
</dbReference>
<accession>D7DPQ2</accession>
<sequence precursor="true">MRLMAHQGTIRCSAKWSASRWSALVLMTTALCSCVGAPIAQQIVQSILLQGADKATAAALDANEEKQKLAAQNMPLKNTTPDKYDIAFINSGFQEIKPEIEPLPQQALLDEEKPVQLMQEAKLVQVEVWSLLIGDEKQHILEAAKKQGSTELPPENEWQQSQIAIGATSNTKLNKQEVITFLIPMELGKLHSGSKALVELSTAGQLSVARYAVN</sequence>
<evidence type="ECO:0008006" key="3">
    <source>
        <dbReference type="Google" id="ProtNLM"/>
    </source>
</evidence>